<feature type="transmembrane region" description="Helical" evidence="2">
    <location>
        <begin position="119"/>
        <end position="138"/>
    </location>
</feature>
<keyword evidence="2" id="KW-1133">Transmembrane helix</keyword>
<dbReference type="AlphaFoldDB" id="A0AAQ3NIJ2"/>
<keyword evidence="2" id="KW-0812">Transmembrane</keyword>
<keyword evidence="4" id="KW-1185">Reference proteome</keyword>
<evidence type="ECO:0000313" key="3">
    <source>
        <dbReference type="EMBL" id="WVZ10436.1"/>
    </source>
</evidence>
<organism evidence="3 4">
    <name type="scientific">Vigna mungo</name>
    <name type="common">Black gram</name>
    <name type="synonym">Phaseolus mungo</name>
    <dbReference type="NCBI Taxonomy" id="3915"/>
    <lineage>
        <taxon>Eukaryota</taxon>
        <taxon>Viridiplantae</taxon>
        <taxon>Streptophyta</taxon>
        <taxon>Embryophyta</taxon>
        <taxon>Tracheophyta</taxon>
        <taxon>Spermatophyta</taxon>
        <taxon>Magnoliopsida</taxon>
        <taxon>eudicotyledons</taxon>
        <taxon>Gunneridae</taxon>
        <taxon>Pentapetalae</taxon>
        <taxon>rosids</taxon>
        <taxon>fabids</taxon>
        <taxon>Fabales</taxon>
        <taxon>Fabaceae</taxon>
        <taxon>Papilionoideae</taxon>
        <taxon>50 kb inversion clade</taxon>
        <taxon>NPAAA clade</taxon>
        <taxon>indigoferoid/millettioid clade</taxon>
        <taxon>Phaseoleae</taxon>
        <taxon>Vigna</taxon>
    </lineage>
</organism>
<dbReference type="EMBL" id="CP144696">
    <property type="protein sequence ID" value="WVZ10436.1"/>
    <property type="molecule type" value="Genomic_DNA"/>
</dbReference>
<accession>A0AAQ3NIJ2</accession>
<dbReference type="Proteomes" id="UP001374535">
    <property type="component" value="Chromosome 5"/>
</dbReference>
<evidence type="ECO:0000313" key="4">
    <source>
        <dbReference type="Proteomes" id="UP001374535"/>
    </source>
</evidence>
<reference evidence="3 4" key="1">
    <citation type="journal article" date="2023" name="Life. Sci Alliance">
        <title>Evolutionary insights into 3D genome organization and epigenetic landscape of Vigna mungo.</title>
        <authorList>
            <person name="Junaid A."/>
            <person name="Singh B."/>
            <person name="Bhatia S."/>
        </authorList>
    </citation>
    <scope>NUCLEOTIDE SEQUENCE [LARGE SCALE GENOMIC DNA]</scope>
    <source>
        <strain evidence="3">Urdbean</strain>
    </source>
</reference>
<evidence type="ECO:0000256" key="1">
    <source>
        <dbReference type="SAM" id="MobiDB-lite"/>
    </source>
</evidence>
<evidence type="ECO:0000256" key="2">
    <source>
        <dbReference type="SAM" id="Phobius"/>
    </source>
</evidence>
<gene>
    <name evidence="3" type="ORF">V8G54_014966</name>
</gene>
<proteinExistence type="predicted"/>
<feature type="region of interest" description="Disordered" evidence="1">
    <location>
        <begin position="38"/>
        <end position="91"/>
    </location>
</feature>
<feature type="compositionally biased region" description="Polar residues" evidence="1">
    <location>
        <begin position="39"/>
        <end position="74"/>
    </location>
</feature>
<sequence length="151" mass="17231">MALHSYCRTVPFYVDPSRTPSQHNCSFLYPSRAKRHRSTSFSLHGQSPRHSSSPVTSNTCHGSNTPVILDSSSDPMPENENTRSDKNPNRLSQTRSWNSLFGFRKRCLWRRILFPSRKLRNIILLNVTTFIYGNLPLFPSLTESLSVFGKG</sequence>
<name>A0AAQ3NIJ2_VIGMU</name>
<keyword evidence="2" id="KW-0472">Membrane</keyword>
<protein>
    <submittedName>
        <fullName evidence="3">Uncharacterized protein</fullName>
    </submittedName>
</protein>